<dbReference type="Pfam" id="PF13289">
    <property type="entry name" value="SIR2_2"/>
    <property type="match status" value="1"/>
</dbReference>
<sequence>MDPPRLPDLPDVPAELAVAGAEGHLVVLVGAGASFGAGLPSWDGLLVELLEIAIGEAREPMRPAELEAVRTEWEGDRGSWDPLTKASLLGQYLGERRLREAIAERMRVPGAAPTAAHRALAALLPGAAFLTTNYDQLLEAAIEARTGRPPKMVLLGNMEGLRDFGPGQVLKLHGDLDAPESIVLRGEDYFNIGHRAPRAWKERLKVLLQPPWRLLLVGYGYGDVDVQEVVNELRGAYEAKLEGPFWLEIGGLRQGAKAKANGLRLIALSGYGQVVPWLEKLGETIARRRREAPAMRMALALAGEVLEGFQGKNKEASQRFDEHDFEGALAIYAEMMGAAERLLEATAEDDEHRRTLSAWAARCQLNVGVCQLCSQRSDEALVTFRAVARGDGRLSAAHRATLAEGLALMGDLAEAHGVMPALDEAPEGREREHIAVVQQLLQILEGCLPDPLLNHPFLEVHAARHLLVQGDLPGAAQFAIQALDKSGDPILKASTLFVLYHCLMNTVWEHVGTTRPLPRPRDEVVRRLEEGFKALASLRLPEPVRQGAEVMRATYDVQTDHPERQAEALSLLEARGHSDDPSKPEVPADAPSWAVLYLRAADLASAGTFTRAADEAVALTRQWPNRAPLEHLAATMLLRVGRPEEALEHARRAFEELPARGYRVLLARCQLQSGHPEEAWSTLAPIADSDHPVILSARAMAAHAIPALAGEARALFEKYLVKVPDDAGVRLRLALTLFRLGDRRRAADQAWEAATGPGSGRLDVEALYRCGDVQRFEGGGDLETQNRVRRMADLLRERFPGDLRAERLRFRLLLALGLPEEAPAPDWQRLIQAGDLVQLTAEQVFALARERANDRATAAQAYRSGRISFEELCRRTGLPAVVHVERFFQEAQAAPGALSPPVSIGELSADLTGVHLLVGELELLLIYRLKLFRALRAALGPEGRLLLFEDVLHRVHGGVYVHTSVDAPLEEAARLALDVQQAVGAGQAEGWIEIKPRPLVQDLPPLRDDLPKAVKERLELQREVLARALAYLEAQVGHPERRLLNADYVIEAKLGTDPELAMGLAWHGEGPVAATRFQAFADRFDEPRTRVLHVPQLLPVLVASPERRRALSLDLARLGFGDALEADDLLAFARGAEGLTAEDVLRALDGADRIARDSMHPGSMLARVALADIYSKTIWRAFCGAASSTLTTHACTEGALTQTEREALTGQLLGRAEAVDRASGGEMLDLTIQFVTGQAMTQRIKSFVPASEDTASVSHDSAAGRLWEFLDEWAGPAGRRRAAYGRTLRQAWRLVDLYLAPTGPKELLQVAPLMLPAWRARTTDLLRPDLAAPAILSPLWYYDPMTDMGVHLHIEGGEEVSLAYGPALHAGVNIALNHPEQAAMRDDVLTYVYRDADTDAQVRLFVPPEAILLRMSPKHRMPLAEHLANLQGRHDGRAYRLLQKIADAPSDIKLQRSYAHMTLTAPWRAIREDPASLQTWRNRAPLNGRTFPNSLDDLREMLSEPAEPLPDSVSMTELLEQRTDNGGLWATDQRKDGDLLLTMACEIPGALPSRTAYPRVCRADIYPVEVALAIRRLRTPNDSPVGQLCADIYFLRLAVERTPIVNLPVVPEPGGSPTANDNEANDDPSQRRHQQVDLRKEFPGLLAEVLQATVAAPPVDSLARVEPALIRLCGHIVQQLSYWPYIPAKDGLWLSHRLYRWLCAQLEAIEPDARRAGLRDLEQVCPPPLDVPQDDLLHPLTAQRERFDLRLASVLLAIAYMDTVAQAGPQHEETANEATGSRQLRGVSFAAVENLLRDLAARPLTEEERRLRRLGFDPLHGKPSRLDWFGPAAIPDLALTALLTLNLDRFADLSEEARMRWIRDIPLRVGDTEAVSMDLGMRHIISAIAKSAEKLTRAEHIAIEDRLQRMEDFEGARDARWLIFTMLYKAGRQHLGDEVRALLLEQLHHQAAPSGFGEYLAAVSLQAPDRIEPEAEAILAAVQTEGVDPVPFALGIGGAMFSGDRAGIPACQSLLRRLAEQAPYQGDERFLQLLHTLGLS</sequence>
<dbReference type="EMBL" id="JELY01000839">
    <property type="protein sequence ID" value="KYF57919.1"/>
    <property type="molecule type" value="Genomic_DNA"/>
</dbReference>
<protein>
    <submittedName>
        <fullName evidence="2">Uncharacterized protein</fullName>
    </submittedName>
</protein>
<dbReference type="SUPFAM" id="SSF52467">
    <property type="entry name" value="DHS-like NAD/FAD-binding domain"/>
    <property type="match status" value="1"/>
</dbReference>
<dbReference type="Gene3D" id="3.40.50.1220">
    <property type="entry name" value="TPP-binding domain"/>
    <property type="match status" value="1"/>
</dbReference>
<proteinExistence type="predicted"/>
<dbReference type="InterPro" id="IPR011990">
    <property type="entry name" value="TPR-like_helical_dom_sf"/>
</dbReference>
<reference evidence="2 3" key="1">
    <citation type="submission" date="2014-02" db="EMBL/GenBank/DDBJ databases">
        <title>The small core and large imbalanced accessory genome model reveals a collaborative survival strategy of Sorangium cellulosum strains in nature.</title>
        <authorList>
            <person name="Han K."/>
            <person name="Peng R."/>
            <person name="Blom J."/>
            <person name="Li Y.-Z."/>
        </authorList>
    </citation>
    <scope>NUCLEOTIDE SEQUENCE [LARGE SCALE GENOMIC DNA]</scope>
    <source>
        <strain evidence="2 3">So0157-25</strain>
    </source>
</reference>
<accession>A0A150PQE0</accession>
<evidence type="ECO:0000256" key="1">
    <source>
        <dbReference type="SAM" id="MobiDB-lite"/>
    </source>
</evidence>
<dbReference type="InterPro" id="IPR029035">
    <property type="entry name" value="DHS-like_NAD/FAD-binding_dom"/>
</dbReference>
<dbReference type="Proteomes" id="UP000075420">
    <property type="component" value="Unassembled WGS sequence"/>
</dbReference>
<dbReference type="Gene3D" id="1.25.40.10">
    <property type="entry name" value="Tetratricopeptide repeat domain"/>
    <property type="match status" value="1"/>
</dbReference>
<evidence type="ECO:0000313" key="3">
    <source>
        <dbReference type="Proteomes" id="UP000075420"/>
    </source>
</evidence>
<name>A0A150PQE0_SORCE</name>
<gene>
    <name evidence="2" type="ORF">BE08_25855</name>
</gene>
<evidence type="ECO:0000313" key="2">
    <source>
        <dbReference type="EMBL" id="KYF57919.1"/>
    </source>
</evidence>
<dbReference type="SUPFAM" id="SSF48452">
    <property type="entry name" value="TPR-like"/>
    <property type="match status" value="1"/>
</dbReference>
<comment type="caution">
    <text evidence="2">The sequence shown here is derived from an EMBL/GenBank/DDBJ whole genome shotgun (WGS) entry which is preliminary data.</text>
</comment>
<feature type="region of interest" description="Disordered" evidence="1">
    <location>
        <begin position="1608"/>
        <end position="1635"/>
    </location>
</feature>
<organism evidence="2 3">
    <name type="scientific">Sorangium cellulosum</name>
    <name type="common">Polyangium cellulosum</name>
    <dbReference type="NCBI Taxonomy" id="56"/>
    <lineage>
        <taxon>Bacteria</taxon>
        <taxon>Pseudomonadati</taxon>
        <taxon>Myxococcota</taxon>
        <taxon>Polyangia</taxon>
        <taxon>Polyangiales</taxon>
        <taxon>Polyangiaceae</taxon>
        <taxon>Sorangium</taxon>
    </lineage>
</organism>